<dbReference type="Proteomes" id="UP000315440">
    <property type="component" value="Unassembled WGS sequence"/>
</dbReference>
<comment type="caution">
    <text evidence="1">The sequence shown here is derived from an EMBL/GenBank/DDBJ whole genome shotgun (WGS) entry which is preliminary data.</text>
</comment>
<protein>
    <recommendedName>
        <fullName evidence="3">Serpin (Serine protease inhibitor)</fullName>
    </recommendedName>
</protein>
<reference evidence="1 2" key="1">
    <citation type="submission" date="2019-02" db="EMBL/GenBank/DDBJ databases">
        <title>Deep-cultivation of Planctomycetes and their phenomic and genomic characterization uncovers novel biology.</title>
        <authorList>
            <person name="Wiegand S."/>
            <person name="Jogler M."/>
            <person name="Boedeker C."/>
            <person name="Pinto D."/>
            <person name="Vollmers J."/>
            <person name="Rivas-Marin E."/>
            <person name="Kohn T."/>
            <person name="Peeters S.H."/>
            <person name="Heuer A."/>
            <person name="Rast P."/>
            <person name="Oberbeckmann S."/>
            <person name="Bunk B."/>
            <person name="Jeske O."/>
            <person name="Meyerdierks A."/>
            <person name="Storesund J.E."/>
            <person name="Kallscheuer N."/>
            <person name="Luecker S."/>
            <person name="Lage O.M."/>
            <person name="Pohl T."/>
            <person name="Merkel B.J."/>
            <person name="Hornburger P."/>
            <person name="Mueller R.-W."/>
            <person name="Bruemmer F."/>
            <person name="Labrenz M."/>
            <person name="Spormann A.M."/>
            <person name="Op Den Camp H."/>
            <person name="Overmann J."/>
            <person name="Amann R."/>
            <person name="Jetten M.S.M."/>
            <person name="Mascher T."/>
            <person name="Medema M.H."/>
            <person name="Devos D.P."/>
            <person name="Kaster A.-K."/>
            <person name="Ovreas L."/>
            <person name="Rohde M."/>
            <person name="Galperin M.Y."/>
            <person name="Jogler C."/>
        </authorList>
    </citation>
    <scope>NUCLEOTIDE SEQUENCE [LARGE SCALE GENOMIC DNA]</scope>
    <source>
        <strain evidence="1 2">Mal64</strain>
    </source>
</reference>
<dbReference type="AlphaFoldDB" id="A0A5C5ZNW6"/>
<organism evidence="1 2">
    <name type="scientific">Pseudobythopirellula maris</name>
    <dbReference type="NCBI Taxonomy" id="2527991"/>
    <lineage>
        <taxon>Bacteria</taxon>
        <taxon>Pseudomonadati</taxon>
        <taxon>Planctomycetota</taxon>
        <taxon>Planctomycetia</taxon>
        <taxon>Pirellulales</taxon>
        <taxon>Lacipirellulaceae</taxon>
        <taxon>Pseudobythopirellula</taxon>
    </lineage>
</organism>
<dbReference type="OrthoDB" id="282851at2"/>
<gene>
    <name evidence="1" type="ORF">Mal64_19430</name>
</gene>
<keyword evidence="2" id="KW-1185">Reference proteome</keyword>
<evidence type="ECO:0000313" key="2">
    <source>
        <dbReference type="Proteomes" id="UP000315440"/>
    </source>
</evidence>
<name>A0A5C5ZNW6_9BACT</name>
<dbReference type="EMBL" id="SJPQ01000002">
    <property type="protein sequence ID" value="TWT88461.1"/>
    <property type="molecule type" value="Genomic_DNA"/>
</dbReference>
<sequence>MRHLDATMAVGVAWVLATAPAITLAGSSEGQPIADRLPQIRDASGYQRTDVLPHLEGEIVEGRNHIYCATMKLAWDAVPGIRRTDTPMTRALDRLQFSRQDLDATSYYIGWGRANNVQRRLARSFPSVEFPIDGLTGRESISLAYLAKQLPFRTRFNLSSDPIAFESSAGESKLKGFGVEHFSKTEKAHKLLSKQVSVLDYQNEDDFTIELHSRSLKDRILLAKVAPKKTMRETLSAMQHRIAESKLKDEEALLQQEESLLVPVVSLGVRQNYPEIELPLAFQIIQFRLDESGAVLKSFGGVGFGSLPGDGPRSFVFDKPFLLCLVERGSDNPYLAMWIANEELLETAEEN</sequence>
<evidence type="ECO:0000313" key="1">
    <source>
        <dbReference type="EMBL" id="TWT88461.1"/>
    </source>
</evidence>
<proteinExistence type="predicted"/>
<dbReference type="RefSeq" id="WP_146399540.1">
    <property type="nucleotide sequence ID" value="NZ_SJPQ01000002.1"/>
</dbReference>
<accession>A0A5C5ZNW6</accession>
<evidence type="ECO:0008006" key="3">
    <source>
        <dbReference type="Google" id="ProtNLM"/>
    </source>
</evidence>